<evidence type="ECO:0008006" key="4">
    <source>
        <dbReference type="Google" id="ProtNLM"/>
    </source>
</evidence>
<accession>A0ABP8NQF4</accession>
<feature type="compositionally biased region" description="Basic and acidic residues" evidence="1">
    <location>
        <begin position="231"/>
        <end position="241"/>
    </location>
</feature>
<evidence type="ECO:0000313" key="2">
    <source>
        <dbReference type="EMBL" id="GAA4471058.1"/>
    </source>
</evidence>
<gene>
    <name evidence="2" type="ORF">GCM10023094_01040</name>
</gene>
<evidence type="ECO:0000313" key="3">
    <source>
        <dbReference type="Proteomes" id="UP001501183"/>
    </source>
</evidence>
<dbReference type="Proteomes" id="UP001501183">
    <property type="component" value="Unassembled WGS sequence"/>
</dbReference>
<keyword evidence="3" id="KW-1185">Reference proteome</keyword>
<sequence>MTRALSGVIGGVEEKFEKTSVWDPRSECRFVAARPEEEPELWSAYLDGAREGYHRYGADKALEFDRTRDGSSTSLFFAAIAPDGSVVGGLRAQGPYENVDQAHAVVEWSGQRGEAQVRTMIADRIPFGVVEMKAAWVAVGAPNRGELTRSLGRYGCCTLELLDVQFLLATAAEHVLELWKSSGGEVAERIPPTPYPDERYRTRMMWWDRRNHQGGLDGRSTDGGRFARLRPRAESGGDGVDRAIGMRARSVS</sequence>
<proteinExistence type="predicted"/>
<reference evidence="3" key="1">
    <citation type="journal article" date="2019" name="Int. J. Syst. Evol. Microbiol.">
        <title>The Global Catalogue of Microorganisms (GCM) 10K type strain sequencing project: providing services to taxonomists for standard genome sequencing and annotation.</title>
        <authorList>
            <consortium name="The Broad Institute Genomics Platform"/>
            <consortium name="The Broad Institute Genome Sequencing Center for Infectious Disease"/>
            <person name="Wu L."/>
            <person name="Ma J."/>
        </authorList>
    </citation>
    <scope>NUCLEOTIDE SEQUENCE [LARGE SCALE GENOMIC DNA]</scope>
    <source>
        <strain evidence="3">JCM 32206</strain>
    </source>
</reference>
<protein>
    <recommendedName>
        <fullName evidence="4">N-acetyltransferase domain-containing protein</fullName>
    </recommendedName>
</protein>
<dbReference type="EMBL" id="BAABFB010000007">
    <property type="protein sequence ID" value="GAA4471058.1"/>
    <property type="molecule type" value="Genomic_DNA"/>
</dbReference>
<organism evidence="2 3">
    <name type="scientific">Rhodococcus olei</name>
    <dbReference type="NCBI Taxonomy" id="2161675"/>
    <lineage>
        <taxon>Bacteria</taxon>
        <taxon>Bacillati</taxon>
        <taxon>Actinomycetota</taxon>
        <taxon>Actinomycetes</taxon>
        <taxon>Mycobacteriales</taxon>
        <taxon>Nocardiaceae</taxon>
        <taxon>Rhodococcus</taxon>
    </lineage>
</organism>
<evidence type="ECO:0000256" key="1">
    <source>
        <dbReference type="SAM" id="MobiDB-lite"/>
    </source>
</evidence>
<feature type="region of interest" description="Disordered" evidence="1">
    <location>
        <begin position="212"/>
        <end position="252"/>
    </location>
</feature>
<name>A0ABP8NQF4_9NOCA</name>
<comment type="caution">
    <text evidence="2">The sequence shown here is derived from an EMBL/GenBank/DDBJ whole genome shotgun (WGS) entry which is preliminary data.</text>
</comment>
<dbReference type="RefSeq" id="WP_345340971.1">
    <property type="nucleotide sequence ID" value="NZ_BAABFB010000007.1"/>
</dbReference>